<sequence>MKKILFILLAAFALESCDFLDEQSKTQIPLDAYFNNEEEAMLFLYGAYYQVRNTVFGTDFMYLTDTMTDNIDYSSTNVDRKAVTYLTLNPSNSIVKSIWGKLYTVIEQCNILIDKLEKNPDLSPANSDNIIAEAKFYRAWAYFQLVQLWGEVPLVTVPVYSVKEDNIRPARSSLDAVYSLLISDMEWVTTIVEEEPSVITVTSGVGYPLTVSRAAAKTLLAQMYLVRKEYMNVISTLDLFADGTTLNENYGLCSQYNYIFDTRYKEVEERKKEVLMEINAQAEDKFNNTWHREVAPSELKGASGETIQGATSGYQSYTPSYDLFSSYDTNDMRYRQTYQITSANKPHFLKGYDIVALNQNLAGPNFIMLRTADAYLMLAEAYNELGAPDKAVFFLNIVRQRALLSGLDASLGHDDLADAILQERRWEFAGEGAYRLYDLRRTGRYIDVMTAFTARVQEMSNEEMKQSFVNPQDGKKTPELDVPFIKLSKNAQPKHLLLPIPADERIANPNLTQNPGW</sequence>
<evidence type="ECO:0000313" key="9">
    <source>
        <dbReference type="Proteomes" id="UP000886844"/>
    </source>
</evidence>
<evidence type="ECO:0000259" key="7">
    <source>
        <dbReference type="Pfam" id="PF14322"/>
    </source>
</evidence>
<feature type="domain" description="RagB/SusD" evidence="6">
    <location>
        <begin position="235"/>
        <end position="517"/>
    </location>
</feature>
<comment type="subcellular location">
    <subcellularLocation>
        <location evidence="1">Cell outer membrane</location>
    </subcellularLocation>
</comment>
<keyword evidence="3" id="KW-0732">Signal</keyword>
<reference evidence="8" key="2">
    <citation type="submission" date="2021-04" db="EMBL/GenBank/DDBJ databases">
        <authorList>
            <person name="Gilroy R."/>
        </authorList>
    </citation>
    <scope>NUCLEOTIDE SEQUENCE</scope>
    <source>
        <strain evidence="8">5134</strain>
    </source>
</reference>
<dbReference type="AlphaFoldDB" id="A0A9D2CDK5"/>
<name>A0A9D2CDK5_9BACT</name>
<dbReference type="Pfam" id="PF14322">
    <property type="entry name" value="SusD-like_3"/>
    <property type="match status" value="1"/>
</dbReference>
<dbReference type="InterPro" id="IPR011990">
    <property type="entry name" value="TPR-like_helical_dom_sf"/>
</dbReference>
<dbReference type="Proteomes" id="UP000886844">
    <property type="component" value="Unassembled WGS sequence"/>
</dbReference>
<feature type="domain" description="SusD-like N-terminal" evidence="7">
    <location>
        <begin position="18"/>
        <end position="225"/>
    </location>
</feature>
<evidence type="ECO:0000256" key="1">
    <source>
        <dbReference type="ARBA" id="ARBA00004442"/>
    </source>
</evidence>
<dbReference type="Pfam" id="PF07980">
    <property type="entry name" value="SusD_RagB"/>
    <property type="match status" value="1"/>
</dbReference>
<dbReference type="SUPFAM" id="SSF48452">
    <property type="entry name" value="TPR-like"/>
    <property type="match status" value="1"/>
</dbReference>
<protein>
    <submittedName>
        <fullName evidence="8">RagB/SusD family nutrient uptake outer membrane protein</fullName>
    </submittedName>
</protein>
<evidence type="ECO:0000313" key="8">
    <source>
        <dbReference type="EMBL" id="HIY69695.1"/>
    </source>
</evidence>
<comment type="similarity">
    <text evidence="2">Belongs to the SusD family.</text>
</comment>
<dbReference type="Gene3D" id="1.25.40.390">
    <property type="match status" value="1"/>
</dbReference>
<comment type="caution">
    <text evidence="8">The sequence shown here is derived from an EMBL/GenBank/DDBJ whole genome shotgun (WGS) entry which is preliminary data.</text>
</comment>
<dbReference type="InterPro" id="IPR012944">
    <property type="entry name" value="SusD_RagB_dom"/>
</dbReference>
<dbReference type="CDD" id="cd08977">
    <property type="entry name" value="SusD"/>
    <property type="match status" value="1"/>
</dbReference>
<evidence type="ECO:0000256" key="2">
    <source>
        <dbReference type="ARBA" id="ARBA00006275"/>
    </source>
</evidence>
<dbReference type="EMBL" id="DXDA01000074">
    <property type="protein sequence ID" value="HIY69695.1"/>
    <property type="molecule type" value="Genomic_DNA"/>
</dbReference>
<accession>A0A9D2CDK5</accession>
<gene>
    <name evidence="8" type="ORF">H9828_09790</name>
</gene>
<keyword evidence="4" id="KW-0472">Membrane</keyword>
<evidence type="ECO:0000256" key="3">
    <source>
        <dbReference type="ARBA" id="ARBA00022729"/>
    </source>
</evidence>
<evidence type="ECO:0000256" key="4">
    <source>
        <dbReference type="ARBA" id="ARBA00023136"/>
    </source>
</evidence>
<reference evidence="8" key="1">
    <citation type="journal article" date="2021" name="PeerJ">
        <title>Extensive microbial diversity within the chicken gut microbiome revealed by metagenomics and culture.</title>
        <authorList>
            <person name="Gilroy R."/>
            <person name="Ravi A."/>
            <person name="Getino M."/>
            <person name="Pursley I."/>
            <person name="Horton D.L."/>
            <person name="Alikhan N.F."/>
            <person name="Baker D."/>
            <person name="Gharbi K."/>
            <person name="Hall N."/>
            <person name="Watson M."/>
            <person name="Adriaenssens E.M."/>
            <person name="Foster-Nyarko E."/>
            <person name="Jarju S."/>
            <person name="Secka A."/>
            <person name="Antonio M."/>
            <person name="Oren A."/>
            <person name="Chaudhuri R.R."/>
            <person name="La Ragione R."/>
            <person name="Hildebrand F."/>
            <person name="Pallen M.J."/>
        </authorList>
    </citation>
    <scope>NUCLEOTIDE SEQUENCE</scope>
    <source>
        <strain evidence="8">5134</strain>
    </source>
</reference>
<keyword evidence="5" id="KW-0998">Cell outer membrane</keyword>
<organism evidence="8 9">
    <name type="scientific">Candidatus Alistipes intestinigallinarum</name>
    <dbReference type="NCBI Taxonomy" id="2838440"/>
    <lineage>
        <taxon>Bacteria</taxon>
        <taxon>Pseudomonadati</taxon>
        <taxon>Bacteroidota</taxon>
        <taxon>Bacteroidia</taxon>
        <taxon>Bacteroidales</taxon>
        <taxon>Rikenellaceae</taxon>
        <taxon>Alistipes</taxon>
    </lineage>
</organism>
<dbReference type="InterPro" id="IPR033985">
    <property type="entry name" value="SusD-like_N"/>
</dbReference>
<proteinExistence type="inferred from homology"/>
<evidence type="ECO:0000256" key="5">
    <source>
        <dbReference type="ARBA" id="ARBA00023237"/>
    </source>
</evidence>
<evidence type="ECO:0000259" key="6">
    <source>
        <dbReference type="Pfam" id="PF07980"/>
    </source>
</evidence>
<dbReference type="GO" id="GO:0009279">
    <property type="term" value="C:cell outer membrane"/>
    <property type="evidence" value="ECO:0007669"/>
    <property type="project" value="UniProtKB-SubCell"/>
</dbReference>